<comment type="caution">
    <text evidence="1">The sequence shown here is derived from an EMBL/GenBank/DDBJ whole genome shotgun (WGS) entry which is preliminary data.</text>
</comment>
<reference evidence="1 2" key="1">
    <citation type="submission" date="2024-09" db="EMBL/GenBank/DDBJ databases">
        <authorList>
            <person name="Sun Q."/>
            <person name="Mori K."/>
        </authorList>
    </citation>
    <scope>NUCLEOTIDE SEQUENCE [LARGE SCALE GENOMIC DNA]</scope>
    <source>
        <strain evidence="1 2">CCM 7765</strain>
    </source>
</reference>
<organism evidence="1 2">
    <name type="scientific">Olivibacter oleidegradans</name>
    <dbReference type="NCBI Taxonomy" id="760123"/>
    <lineage>
        <taxon>Bacteria</taxon>
        <taxon>Pseudomonadati</taxon>
        <taxon>Bacteroidota</taxon>
        <taxon>Sphingobacteriia</taxon>
        <taxon>Sphingobacteriales</taxon>
        <taxon>Sphingobacteriaceae</taxon>
        <taxon>Olivibacter</taxon>
    </lineage>
</organism>
<dbReference type="EMBL" id="JBHLWO010000002">
    <property type="protein sequence ID" value="MFC0318680.1"/>
    <property type="molecule type" value="Genomic_DNA"/>
</dbReference>
<evidence type="ECO:0000313" key="1">
    <source>
        <dbReference type="EMBL" id="MFC0318680.1"/>
    </source>
</evidence>
<dbReference type="RefSeq" id="WP_130857503.1">
    <property type="nucleotide sequence ID" value="NZ_JBHLWO010000002.1"/>
</dbReference>
<evidence type="ECO:0000313" key="2">
    <source>
        <dbReference type="Proteomes" id="UP001589774"/>
    </source>
</evidence>
<sequence length="148" mass="17028">MIFKKAVTATPDIRMCFQKGLKALGGNSRKISLADNSKCEGSLDIDNCTRTLYPQSNRWDYCFCYRNEIYFVEVHTANTTEVSTVIRKLQWLKDWLNHQAPELNKLKASSRHPFYWIQSSKFNIPATSKQFRTVVQAGIKPIPALKLP</sequence>
<protein>
    <submittedName>
        <fullName evidence="1">Uncharacterized protein</fullName>
    </submittedName>
</protein>
<proteinExistence type="predicted"/>
<gene>
    <name evidence="1" type="ORF">ACFFI0_10180</name>
</gene>
<accession>A0ABV6HIF7</accession>
<keyword evidence="2" id="KW-1185">Reference proteome</keyword>
<dbReference type="Proteomes" id="UP001589774">
    <property type="component" value="Unassembled WGS sequence"/>
</dbReference>
<name>A0ABV6HIF7_9SPHI</name>